<dbReference type="Pfam" id="PF00282">
    <property type="entry name" value="Pyridoxal_deC"/>
    <property type="match status" value="1"/>
</dbReference>
<dbReference type="FunFam" id="3.40.640.10:FF:000025">
    <property type="entry name" value="Histidine decarboxylase"/>
    <property type="match status" value="1"/>
</dbReference>
<keyword evidence="3" id="KW-0210">Decarboxylase</keyword>
<dbReference type="SUPFAM" id="SSF53383">
    <property type="entry name" value="PLP-dependent transferases"/>
    <property type="match status" value="1"/>
</dbReference>
<feature type="modified residue" description="N6-(pyridoxal phosphate)lysine" evidence="6">
    <location>
        <position position="330"/>
    </location>
</feature>
<dbReference type="GeneID" id="120272481"/>
<dbReference type="CDD" id="cd06450">
    <property type="entry name" value="DOPA_deC_like"/>
    <property type="match status" value="1"/>
</dbReference>
<dbReference type="PROSITE" id="PS00392">
    <property type="entry name" value="DDC_GAD_HDC_YDC"/>
    <property type="match status" value="1"/>
</dbReference>
<gene>
    <name evidence="10" type="primary">LOC120272481</name>
</gene>
<evidence type="ECO:0000256" key="2">
    <source>
        <dbReference type="ARBA" id="ARBA00009533"/>
    </source>
</evidence>
<evidence type="ECO:0000313" key="10">
    <source>
        <dbReference type="RefSeq" id="XP_039135246.1"/>
    </source>
</evidence>
<comment type="cofactor">
    <cofactor evidence="1 6 7">
        <name>pyridoxal 5'-phosphate</name>
        <dbReference type="ChEBI" id="CHEBI:597326"/>
    </cofactor>
</comment>
<dbReference type="InterPro" id="IPR002129">
    <property type="entry name" value="PyrdxlP-dep_de-COase"/>
</dbReference>
<dbReference type="Proteomes" id="UP001515500">
    <property type="component" value="Chromosome 11"/>
</dbReference>
<proteinExistence type="inferred from homology"/>
<comment type="similarity">
    <text evidence="2 7">Belongs to the group II decarboxylase family.</text>
</comment>
<evidence type="ECO:0000256" key="1">
    <source>
        <dbReference type="ARBA" id="ARBA00001933"/>
    </source>
</evidence>
<name>A0AB40C610_DIOCR</name>
<reference evidence="10" key="1">
    <citation type="submission" date="2025-08" db="UniProtKB">
        <authorList>
            <consortium name="RefSeq"/>
        </authorList>
    </citation>
    <scope>IDENTIFICATION</scope>
</reference>
<organism evidence="9 10">
    <name type="scientific">Dioscorea cayennensis subsp. rotundata</name>
    <name type="common">White Guinea yam</name>
    <name type="synonym">Dioscorea rotundata</name>
    <dbReference type="NCBI Taxonomy" id="55577"/>
    <lineage>
        <taxon>Eukaryota</taxon>
        <taxon>Viridiplantae</taxon>
        <taxon>Streptophyta</taxon>
        <taxon>Embryophyta</taxon>
        <taxon>Tracheophyta</taxon>
        <taxon>Spermatophyta</taxon>
        <taxon>Magnoliopsida</taxon>
        <taxon>Liliopsida</taxon>
        <taxon>Dioscoreales</taxon>
        <taxon>Dioscoreaceae</taxon>
        <taxon>Dioscorea</taxon>
    </lineage>
</organism>
<dbReference type="InterPro" id="IPR010977">
    <property type="entry name" value="Aromatic_deC"/>
</dbReference>
<dbReference type="AlphaFoldDB" id="A0AB40C610"/>
<evidence type="ECO:0000256" key="6">
    <source>
        <dbReference type="PIRSR" id="PIRSR602129-50"/>
    </source>
</evidence>
<dbReference type="PANTHER" id="PTHR11999">
    <property type="entry name" value="GROUP II PYRIDOXAL-5-PHOSPHATE DECARBOXYLASE"/>
    <property type="match status" value="1"/>
</dbReference>
<dbReference type="GO" id="GO:0006520">
    <property type="term" value="P:amino acid metabolic process"/>
    <property type="evidence" value="ECO:0007669"/>
    <property type="project" value="InterPro"/>
</dbReference>
<dbReference type="GO" id="GO:0046189">
    <property type="term" value="P:phenol-containing compound biosynthetic process"/>
    <property type="evidence" value="ECO:0007669"/>
    <property type="project" value="UniProtKB-ARBA"/>
</dbReference>
<dbReference type="GO" id="GO:0019752">
    <property type="term" value="P:carboxylic acid metabolic process"/>
    <property type="evidence" value="ECO:0007669"/>
    <property type="project" value="InterPro"/>
</dbReference>
<dbReference type="InterPro" id="IPR015421">
    <property type="entry name" value="PyrdxlP-dep_Trfase_major"/>
</dbReference>
<feature type="region of interest" description="Disordered" evidence="8">
    <location>
        <begin position="1"/>
        <end position="36"/>
    </location>
</feature>
<dbReference type="InterPro" id="IPR015424">
    <property type="entry name" value="PyrdxlP-dep_Trfase"/>
</dbReference>
<keyword evidence="5 7" id="KW-0456">Lyase</keyword>
<dbReference type="Gene3D" id="3.90.1150.10">
    <property type="entry name" value="Aspartate Aminotransferase, domain 1"/>
    <property type="match status" value="1"/>
</dbReference>
<dbReference type="GO" id="GO:0005737">
    <property type="term" value="C:cytoplasm"/>
    <property type="evidence" value="ECO:0007669"/>
    <property type="project" value="TreeGrafter"/>
</dbReference>
<dbReference type="InterPro" id="IPR021115">
    <property type="entry name" value="Pyridoxal-P_BS"/>
</dbReference>
<evidence type="ECO:0000313" key="9">
    <source>
        <dbReference type="Proteomes" id="UP001515500"/>
    </source>
</evidence>
<evidence type="ECO:0000256" key="5">
    <source>
        <dbReference type="ARBA" id="ARBA00023239"/>
    </source>
</evidence>
<feature type="compositionally biased region" description="Low complexity" evidence="8">
    <location>
        <begin position="9"/>
        <end position="24"/>
    </location>
</feature>
<dbReference type="Gene3D" id="1.20.1340.10">
    <property type="entry name" value="dopa decarboxylase, N-terminal domain"/>
    <property type="match status" value="1"/>
</dbReference>
<keyword evidence="9" id="KW-1185">Reference proteome</keyword>
<dbReference type="GO" id="GO:0016831">
    <property type="term" value="F:carboxy-lyase activity"/>
    <property type="evidence" value="ECO:0007669"/>
    <property type="project" value="UniProtKB-KW"/>
</dbReference>
<evidence type="ECO:0000256" key="8">
    <source>
        <dbReference type="SAM" id="MobiDB-lite"/>
    </source>
</evidence>
<dbReference type="Gene3D" id="3.40.640.10">
    <property type="entry name" value="Type I PLP-dependent aspartate aminotransferase-like (Major domain)"/>
    <property type="match status" value="1"/>
</dbReference>
<accession>A0AB40C610</accession>
<dbReference type="RefSeq" id="XP_039135246.1">
    <property type="nucleotide sequence ID" value="XM_039279312.1"/>
</dbReference>
<dbReference type="GO" id="GO:0030170">
    <property type="term" value="F:pyridoxal phosphate binding"/>
    <property type="evidence" value="ECO:0007669"/>
    <property type="project" value="InterPro"/>
</dbReference>
<dbReference type="PRINTS" id="PR00800">
    <property type="entry name" value="YHDCRBOXLASE"/>
</dbReference>
<evidence type="ECO:0000256" key="7">
    <source>
        <dbReference type="RuleBase" id="RU000382"/>
    </source>
</evidence>
<evidence type="ECO:0000256" key="3">
    <source>
        <dbReference type="ARBA" id="ARBA00022793"/>
    </source>
</evidence>
<dbReference type="InterPro" id="IPR015422">
    <property type="entry name" value="PyrdxlP-dep_Trfase_small"/>
</dbReference>
<dbReference type="GO" id="GO:1901162">
    <property type="term" value="P:primary amino compound biosynthetic process"/>
    <property type="evidence" value="ECO:0007669"/>
    <property type="project" value="UniProtKB-ARBA"/>
</dbReference>
<protein>
    <submittedName>
        <fullName evidence="10">Tyrosine decarboxylase 1-like</fullName>
    </submittedName>
</protein>
<evidence type="ECO:0000256" key="4">
    <source>
        <dbReference type="ARBA" id="ARBA00022898"/>
    </source>
</evidence>
<sequence length="532" mass="58878">MEQENNVFNNNNTSNSSSTTNNNNKNKKKNPLDPEEFRNHGHKLIDFIADYYSNITNYPVRSQAQPGELRRLLPVQAPISPEPIDSILHDINSFILPGLTHWLSPFHFAYFPSSASTAAFLGDLLCSGLNVIPFTWLSSPSATELESIVMDWLAKALALPSSFLFSSGTGGGVLQGTTCEAILCTMLAAREKTLILTGHHRAFDLVVYSSDQAHSSFQKAAKIAGILPSNFRSLSTSSSTFFSFSPSLLRQTISEDLSSGLIPFFICATVGTTSSTAVDPIKELSLIAAEFNLWLHVDSAYAGSAAICPEFRHYFDGVDGASSLSLNAHKWLLTNLDCCCLWVKDQAALTSALSTDPEFLKNDASDSKDKNVVDYKDWQVALSRRFRAMKLWFVLRSHGISGIQSVIRGHVEMAMKFEGMVADDRRFEVVVPRTFAMVCFRLLAPEGWPEEVNELNRRLLEGLNKSGRVCMSHAVVGGVYVIRFAIGATLTEQHHVDLAWRMVRRHADDLLGNVAGEEEEEELKENGYYNCG</sequence>
<dbReference type="PANTHER" id="PTHR11999:SF169">
    <property type="entry name" value="TYROSINE DECARBOXYLASE 1-LIKE"/>
    <property type="match status" value="1"/>
</dbReference>
<keyword evidence="4 6" id="KW-0663">Pyridoxal phosphate</keyword>